<reference evidence="2" key="1">
    <citation type="submission" date="2023-02" db="EMBL/GenBank/DDBJ databases">
        <title>Kitasatospora phosalacinea NBRC 14627.</title>
        <authorList>
            <person name="Ichikawa N."/>
            <person name="Sato H."/>
            <person name="Tonouchi N."/>
        </authorList>
    </citation>
    <scope>NUCLEOTIDE SEQUENCE</scope>
    <source>
        <strain evidence="2">NBRC 14627</strain>
    </source>
</reference>
<evidence type="ECO:0000313" key="3">
    <source>
        <dbReference type="Proteomes" id="UP001165041"/>
    </source>
</evidence>
<sequence length="198" mass="21746">MVISASKGGRVVRLPASRPGQPAAPPPAEPAGAHNVVAIRLQPGETVAVNPAPEPEPASPKREDFDFLGHTFYMASKELSAKLPFIGLTATEYDVWHTMLGAQLKGGIVPITVIKLGERLGIGRKEAGEALARFLDMGFMWLERRGRYRINPRIAFWGSSAEQQRALALMPDSIPEIRLPEGEVRPPRRTRRPKLESL</sequence>
<comment type="caution">
    <text evidence="2">The sequence shown here is derived from an EMBL/GenBank/DDBJ whole genome shotgun (WGS) entry which is preliminary data.</text>
</comment>
<organism evidence="2 3">
    <name type="scientific">Kitasatospora phosalacinea</name>
    <dbReference type="NCBI Taxonomy" id="2065"/>
    <lineage>
        <taxon>Bacteria</taxon>
        <taxon>Bacillati</taxon>
        <taxon>Actinomycetota</taxon>
        <taxon>Actinomycetes</taxon>
        <taxon>Kitasatosporales</taxon>
        <taxon>Streptomycetaceae</taxon>
        <taxon>Kitasatospora</taxon>
    </lineage>
</organism>
<feature type="region of interest" description="Disordered" evidence="1">
    <location>
        <begin position="178"/>
        <end position="198"/>
    </location>
</feature>
<protein>
    <submittedName>
        <fullName evidence="2">Uncharacterized protein</fullName>
    </submittedName>
</protein>
<dbReference type="EMBL" id="BSSA01000027">
    <property type="protein sequence ID" value="GLW73733.1"/>
    <property type="molecule type" value="Genomic_DNA"/>
</dbReference>
<gene>
    <name evidence="2" type="ORF">Kpho02_60310</name>
</gene>
<evidence type="ECO:0000313" key="2">
    <source>
        <dbReference type="EMBL" id="GLW73733.1"/>
    </source>
</evidence>
<name>A0A9W6QF62_9ACTN</name>
<proteinExistence type="predicted"/>
<dbReference type="Proteomes" id="UP001165041">
    <property type="component" value="Unassembled WGS sequence"/>
</dbReference>
<accession>A0A9W6QF62</accession>
<evidence type="ECO:0000256" key="1">
    <source>
        <dbReference type="SAM" id="MobiDB-lite"/>
    </source>
</evidence>
<feature type="region of interest" description="Disordered" evidence="1">
    <location>
        <begin position="1"/>
        <end position="31"/>
    </location>
</feature>
<dbReference type="AlphaFoldDB" id="A0A9W6QF62"/>